<sequence length="38" mass="4426">MLVRLRCRRVTLSSESRCERTAELDRRRCGDFGVDVLA</sequence>
<evidence type="ECO:0000313" key="1">
    <source>
        <dbReference type="EMBL" id="OOK75666.1"/>
    </source>
</evidence>
<dbReference type="EMBL" id="MVBM01000003">
    <property type="protein sequence ID" value="OOK75666.1"/>
    <property type="molecule type" value="Genomic_DNA"/>
</dbReference>
<name>A0A1V3XA78_MYCKA</name>
<dbReference type="Proteomes" id="UP000189229">
    <property type="component" value="Unassembled WGS sequence"/>
</dbReference>
<protein>
    <submittedName>
        <fullName evidence="1">Uncharacterized protein</fullName>
    </submittedName>
</protein>
<gene>
    <name evidence="1" type="ORF">BZL30_3262</name>
</gene>
<comment type="caution">
    <text evidence="1">The sequence shown here is derived from an EMBL/GenBank/DDBJ whole genome shotgun (WGS) entry which is preliminary data.</text>
</comment>
<accession>A0A1V3XA78</accession>
<dbReference type="AlphaFoldDB" id="A0A1V3XA78"/>
<evidence type="ECO:0000313" key="2">
    <source>
        <dbReference type="Proteomes" id="UP000189229"/>
    </source>
</evidence>
<reference evidence="1 2" key="1">
    <citation type="submission" date="2017-02" db="EMBL/GenBank/DDBJ databases">
        <title>Complete genome sequences of Mycobacterium kansasii strains isolated from rhesus macaques.</title>
        <authorList>
            <person name="Panda A."/>
            <person name="Nagaraj S."/>
            <person name="Zhao X."/>
            <person name="Tettelin H."/>
            <person name="Detolla L.J."/>
        </authorList>
    </citation>
    <scope>NUCLEOTIDE SEQUENCE [LARGE SCALE GENOMIC DNA]</scope>
    <source>
        <strain evidence="1 2">11-3813</strain>
    </source>
</reference>
<proteinExistence type="predicted"/>
<organism evidence="1 2">
    <name type="scientific">Mycobacterium kansasii</name>
    <dbReference type="NCBI Taxonomy" id="1768"/>
    <lineage>
        <taxon>Bacteria</taxon>
        <taxon>Bacillati</taxon>
        <taxon>Actinomycetota</taxon>
        <taxon>Actinomycetes</taxon>
        <taxon>Mycobacteriales</taxon>
        <taxon>Mycobacteriaceae</taxon>
        <taxon>Mycobacterium</taxon>
    </lineage>
</organism>